<sequence>MSHQTIRHASHAGSWYQDSAPELSRQLDNWLAQVPEGLHSPARAVIVPHAGYQYCASCAAYAYRQVDPNLVKRVFIVGPSHYARLTGCALSQAKLYQTPFYNLTIDQTSVQRVISVRLMDAAVYGELYATEMFESMSLMADEDEHSLEMQLPFIAKVMSGHNFTIVPIMVGSLTPEKEASYGALLSRYLADPSNLFVISSDFCHWGARFHYQYYDKSWGDIHQAIQKLDEMAMKIIEDLSPTGFVSYLKKYSNTICGRHPIGILLNAVHSLQMTGNGHKMSIKFLNYAQSNQCMNMQDSSVSYASAALTFHPV</sequence>
<comment type="similarity">
    <text evidence="1">Belongs to the MEMO1 family.</text>
</comment>
<dbReference type="InterPro" id="IPR002737">
    <property type="entry name" value="MEMO1_fam"/>
</dbReference>
<proteinExistence type="inferred from homology"/>
<dbReference type="Pfam" id="PF01875">
    <property type="entry name" value="Memo"/>
    <property type="match status" value="1"/>
</dbReference>
<dbReference type="HAMAP" id="MF_00055">
    <property type="entry name" value="MEMO1"/>
    <property type="match status" value="1"/>
</dbReference>
<organism evidence="2 3">
    <name type="scientific">Cordylochernes scorpioides</name>
    <dbReference type="NCBI Taxonomy" id="51811"/>
    <lineage>
        <taxon>Eukaryota</taxon>
        <taxon>Metazoa</taxon>
        <taxon>Ecdysozoa</taxon>
        <taxon>Arthropoda</taxon>
        <taxon>Chelicerata</taxon>
        <taxon>Arachnida</taxon>
        <taxon>Pseudoscorpiones</taxon>
        <taxon>Cheliferoidea</taxon>
        <taxon>Chernetidae</taxon>
        <taxon>Cordylochernes</taxon>
    </lineage>
</organism>
<gene>
    <name evidence="2" type="ORF">LAZ67_19000044</name>
</gene>
<protein>
    <submittedName>
        <fullName evidence="2">MEMO1</fullName>
    </submittedName>
</protein>
<dbReference type="CDD" id="cd07361">
    <property type="entry name" value="MEMO_like"/>
    <property type="match status" value="1"/>
</dbReference>
<accession>A0ABY6LL01</accession>
<reference evidence="2 3" key="1">
    <citation type="submission" date="2022-01" db="EMBL/GenBank/DDBJ databases">
        <title>A chromosomal length assembly of Cordylochernes scorpioides.</title>
        <authorList>
            <person name="Zeh D."/>
            <person name="Zeh J."/>
        </authorList>
    </citation>
    <scope>NUCLEOTIDE SEQUENCE [LARGE SCALE GENOMIC DNA]</scope>
    <source>
        <strain evidence="2">IN4F17</strain>
        <tissue evidence="2">Whole Body</tissue>
    </source>
</reference>
<dbReference type="EMBL" id="CP092881">
    <property type="protein sequence ID" value="UYV80390.1"/>
    <property type="molecule type" value="Genomic_DNA"/>
</dbReference>
<evidence type="ECO:0000313" key="2">
    <source>
        <dbReference type="EMBL" id="UYV80390.1"/>
    </source>
</evidence>
<dbReference type="PANTHER" id="PTHR11060">
    <property type="entry name" value="PROTEIN MEMO1"/>
    <property type="match status" value="1"/>
</dbReference>
<dbReference type="Proteomes" id="UP001235939">
    <property type="component" value="Chromosome 19"/>
</dbReference>
<evidence type="ECO:0000256" key="1">
    <source>
        <dbReference type="ARBA" id="ARBA00006315"/>
    </source>
</evidence>
<dbReference type="NCBIfam" id="TIGR04336">
    <property type="entry name" value="AmmeMemoSam_B"/>
    <property type="match status" value="1"/>
</dbReference>
<dbReference type="Gene3D" id="3.40.830.10">
    <property type="entry name" value="LigB-like"/>
    <property type="match status" value="1"/>
</dbReference>
<name>A0ABY6LL01_9ARAC</name>
<evidence type="ECO:0000313" key="3">
    <source>
        <dbReference type="Proteomes" id="UP001235939"/>
    </source>
</evidence>
<dbReference type="PANTHER" id="PTHR11060:SF0">
    <property type="entry name" value="PROTEIN MEMO1"/>
    <property type="match status" value="1"/>
</dbReference>
<keyword evidence="3" id="KW-1185">Reference proteome</keyword>